<dbReference type="EMBL" id="JAMSHJ010000001">
    <property type="protein sequence ID" value="KAI5440898.1"/>
    <property type="molecule type" value="Genomic_DNA"/>
</dbReference>
<dbReference type="Pfam" id="PF24924">
    <property type="entry name" value="DUF7745"/>
    <property type="match status" value="1"/>
</dbReference>
<keyword evidence="1" id="KW-0175">Coiled coil</keyword>
<feature type="domain" description="DUF7745" evidence="3">
    <location>
        <begin position="23"/>
        <end position="147"/>
    </location>
</feature>
<dbReference type="AlphaFoldDB" id="A0A9D4YM41"/>
<accession>A0A9D4YM41</accession>
<name>A0A9D4YM41_PEA</name>
<evidence type="ECO:0000256" key="2">
    <source>
        <dbReference type="SAM" id="MobiDB-lite"/>
    </source>
</evidence>
<evidence type="ECO:0000259" key="3">
    <source>
        <dbReference type="Pfam" id="PF24924"/>
    </source>
</evidence>
<dbReference type="InterPro" id="IPR056647">
    <property type="entry name" value="DUF7745"/>
</dbReference>
<proteinExistence type="predicted"/>
<evidence type="ECO:0000313" key="5">
    <source>
        <dbReference type="Proteomes" id="UP001058974"/>
    </source>
</evidence>
<dbReference type="PANTHER" id="PTHR48154">
    <property type="entry name" value="PROTEIN, PUTATIVE-RELATED"/>
    <property type="match status" value="1"/>
</dbReference>
<dbReference type="Proteomes" id="UP001058974">
    <property type="component" value="Chromosome 1"/>
</dbReference>
<feature type="coiled-coil region" evidence="1">
    <location>
        <begin position="254"/>
        <end position="302"/>
    </location>
</feature>
<sequence length="366" mass="42311">MDYRRRNTKKYSFRCPDLKEVRNLASFVLDPLDFKQRHGNLLSILSTDVVKGLLSVLVQFHDPLYRCFTFPDYQLVPTLDEYSHLLGIPVSSRVPFSGLEEIPRSSIIAEALHLKKSEIEAHWVKKGGLFGLPSDFLIKEANAFAQAGGINYNPALARRQLGFPLTDKPNNTLLEGLFYKEGKDPQHLKQKIIHAWHNVHKKGKSELGLCNYVALEAYTLWVKKRDLELKMPYPCERPMSMVVVEPLTLPNQDVEELEDALVKMKQEKDMWEKRFRALSKKHEELQLESKEKDALIELLEDRVTKRQREPEVSSSSMPQPSVAWKKIVDQLVLEKTQMKASFETDIRRNRRKYAPSARSSDVVRDP</sequence>
<dbReference type="PANTHER" id="PTHR48154:SF1">
    <property type="entry name" value="PROTEIN, PUTATIVE-RELATED"/>
    <property type="match status" value="1"/>
</dbReference>
<comment type="caution">
    <text evidence="4">The sequence shown here is derived from an EMBL/GenBank/DDBJ whole genome shotgun (WGS) entry which is preliminary data.</text>
</comment>
<evidence type="ECO:0000256" key="1">
    <source>
        <dbReference type="SAM" id="Coils"/>
    </source>
</evidence>
<dbReference type="Gramene" id="Psat01G0038700-T1">
    <property type="protein sequence ID" value="KAI5440898.1"/>
    <property type="gene ID" value="KIW84_010387"/>
</dbReference>
<gene>
    <name evidence="4" type="ORF">KIW84_010387</name>
</gene>
<organism evidence="4 5">
    <name type="scientific">Pisum sativum</name>
    <name type="common">Garden pea</name>
    <name type="synonym">Lathyrus oleraceus</name>
    <dbReference type="NCBI Taxonomy" id="3888"/>
    <lineage>
        <taxon>Eukaryota</taxon>
        <taxon>Viridiplantae</taxon>
        <taxon>Streptophyta</taxon>
        <taxon>Embryophyta</taxon>
        <taxon>Tracheophyta</taxon>
        <taxon>Spermatophyta</taxon>
        <taxon>Magnoliopsida</taxon>
        <taxon>eudicotyledons</taxon>
        <taxon>Gunneridae</taxon>
        <taxon>Pentapetalae</taxon>
        <taxon>rosids</taxon>
        <taxon>fabids</taxon>
        <taxon>Fabales</taxon>
        <taxon>Fabaceae</taxon>
        <taxon>Papilionoideae</taxon>
        <taxon>50 kb inversion clade</taxon>
        <taxon>NPAAA clade</taxon>
        <taxon>Hologalegina</taxon>
        <taxon>IRL clade</taxon>
        <taxon>Fabeae</taxon>
        <taxon>Lathyrus</taxon>
    </lineage>
</organism>
<feature type="region of interest" description="Disordered" evidence="2">
    <location>
        <begin position="344"/>
        <end position="366"/>
    </location>
</feature>
<evidence type="ECO:0000313" key="4">
    <source>
        <dbReference type="EMBL" id="KAI5440898.1"/>
    </source>
</evidence>
<keyword evidence="5" id="KW-1185">Reference proteome</keyword>
<protein>
    <recommendedName>
        <fullName evidence="3">DUF7745 domain-containing protein</fullName>
    </recommendedName>
</protein>
<reference evidence="4 5" key="1">
    <citation type="journal article" date="2022" name="Nat. Genet.">
        <title>Improved pea reference genome and pan-genome highlight genomic features and evolutionary characteristics.</title>
        <authorList>
            <person name="Yang T."/>
            <person name="Liu R."/>
            <person name="Luo Y."/>
            <person name="Hu S."/>
            <person name="Wang D."/>
            <person name="Wang C."/>
            <person name="Pandey M.K."/>
            <person name="Ge S."/>
            <person name="Xu Q."/>
            <person name="Li N."/>
            <person name="Li G."/>
            <person name="Huang Y."/>
            <person name="Saxena R.K."/>
            <person name="Ji Y."/>
            <person name="Li M."/>
            <person name="Yan X."/>
            <person name="He Y."/>
            <person name="Liu Y."/>
            <person name="Wang X."/>
            <person name="Xiang C."/>
            <person name="Varshney R.K."/>
            <person name="Ding H."/>
            <person name="Gao S."/>
            <person name="Zong X."/>
        </authorList>
    </citation>
    <scope>NUCLEOTIDE SEQUENCE [LARGE SCALE GENOMIC DNA]</scope>
    <source>
        <strain evidence="4 5">cv. Zhongwan 6</strain>
    </source>
</reference>